<comment type="caution">
    <text evidence="1">The sequence shown here is derived from an EMBL/GenBank/DDBJ whole genome shotgun (WGS) entry which is preliminary data.</text>
</comment>
<name>A0AAV7HCV3_COTGL</name>
<protein>
    <submittedName>
        <fullName evidence="1">Uncharacterized protein</fullName>
    </submittedName>
</protein>
<accession>A0AAV7HCV3</accession>
<dbReference type="AlphaFoldDB" id="A0AAV7HCV3"/>
<reference evidence="1 2" key="1">
    <citation type="journal article" date="2021" name="J. Hered.">
        <title>A chromosome-level genome assembly of the parasitoid wasp, Cotesia glomerata (Hymenoptera: Braconidae).</title>
        <authorList>
            <person name="Pinto B.J."/>
            <person name="Weis J.J."/>
            <person name="Gamble T."/>
            <person name="Ode P.J."/>
            <person name="Paul R."/>
            <person name="Zaspel J.M."/>
        </authorList>
    </citation>
    <scope>NUCLEOTIDE SEQUENCE [LARGE SCALE GENOMIC DNA]</scope>
    <source>
        <strain evidence="1">CgM1</strain>
    </source>
</reference>
<evidence type="ECO:0000313" key="2">
    <source>
        <dbReference type="Proteomes" id="UP000826195"/>
    </source>
</evidence>
<dbReference type="Proteomes" id="UP000826195">
    <property type="component" value="Unassembled WGS sequence"/>
</dbReference>
<keyword evidence="2" id="KW-1185">Reference proteome</keyword>
<proteinExistence type="predicted"/>
<dbReference type="EMBL" id="JAHXZJ010002982">
    <property type="protein sequence ID" value="KAH0534538.1"/>
    <property type="molecule type" value="Genomic_DNA"/>
</dbReference>
<sequence>MENLIIGHGSPAVDGIDVQQWRGIRLCTKGTSHPLRFGPLIMRIEPGEEDMECVYIRLWVMVVPARALNPLHIPRCEPQRRGSRGRKL</sequence>
<evidence type="ECO:0000313" key="1">
    <source>
        <dbReference type="EMBL" id="KAH0534538.1"/>
    </source>
</evidence>
<organism evidence="1 2">
    <name type="scientific">Cotesia glomerata</name>
    <name type="common">Lepidopteran parasitic wasp</name>
    <name type="synonym">Apanteles glomeratus</name>
    <dbReference type="NCBI Taxonomy" id="32391"/>
    <lineage>
        <taxon>Eukaryota</taxon>
        <taxon>Metazoa</taxon>
        <taxon>Ecdysozoa</taxon>
        <taxon>Arthropoda</taxon>
        <taxon>Hexapoda</taxon>
        <taxon>Insecta</taxon>
        <taxon>Pterygota</taxon>
        <taxon>Neoptera</taxon>
        <taxon>Endopterygota</taxon>
        <taxon>Hymenoptera</taxon>
        <taxon>Apocrita</taxon>
        <taxon>Ichneumonoidea</taxon>
        <taxon>Braconidae</taxon>
        <taxon>Microgastrinae</taxon>
        <taxon>Cotesia</taxon>
    </lineage>
</organism>
<gene>
    <name evidence="1" type="ORF">KQX54_004979</name>
</gene>